<gene>
    <name evidence="1" type="ORF">NPIL_429351</name>
</gene>
<evidence type="ECO:0000313" key="1">
    <source>
        <dbReference type="EMBL" id="GFU08279.1"/>
    </source>
</evidence>
<reference evidence="1" key="1">
    <citation type="submission" date="2020-08" db="EMBL/GenBank/DDBJ databases">
        <title>Multicomponent nature underlies the extraordinary mechanical properties of spider dragline silk.</title>
        <authorList>
            <person name="Kono N."/>
            <person name="Nakamura H."/>
            <person name="Mori M."/>
            <person name="Yoshida Y."/>
            <person name="Ohtoshi R."/>
            <person name="Malay A.D."/>
            <person name="Moran D.A.P."/>
            <person name="Tomita M."/>
            <person name="Numata K."/>
            <person name="Arakawa K."/>
        </authorList>
    </citation>
    <scope>NUCLEOTIDE SEQUENCE</scope>
</reference>
<protein>
    <submittedName>
        <fullName evidence="1">Uncharacterized protein</fullName>
    </submittedName>
</protein>
<dbReference type="EMBL" id="BMAW01077818">
    <property type="protein sequence ID" value="GFU08279.1"/>
    <property type="molecule type" value="Genomic_DNA"/>
</dbReference>
<keyword evidence="2" id="KW-1185">Reference proteome</keyword>
<proteinExistence type="predicted"/>
<accession>A0A8X6QA70</accession>
<sequence>MAFDPQSRCCTGRKQTCIWPVKCLRRVFKLGSSSRAIHTYKNSQDGGRLASVLFSNINKKIRDYSSTLGLEAPNFPVFLNSTHTDKNKQCVCMYCINTCSHVAWCLLERLRTVLQM</sequence>
<name>A0A8X6QA70_NEPPI</name>
<dbReference type="Proteomes" id="UP000887013">
    <property type="component" value="Unassembled WGS sequence"/>
</dbReference>
<evidence type="ECO:0000313" key="2">
    <source>
        <dbReference type="Proteomes" id="UP000887013"/>
    </source>
</evidence>
<dbReference type="AlphaFoldDB" id="A0A8X6QA70"/>
<comment type="caution">
    <text evidence="1">The sequence shown here is derived from an EMBL/GenBank/DDBJ whole genome shotgun (WGS) entry which is preliminary data.</text>
</comment>
<organism evidence="1 2">
    <name type="scientific">Nephila pilipes</name>
    <name type="common">Giant wood spider</name>
    <name type="synonym">Nephila maculata</name>
    <dbReference type="NCBI Taxonomy" id="299642"/>
    <lineage>
        <taxon>Eukaryota</taxon>
        <taxon>Metazoa</taxon>
        <taxon>Ecdysozoa</taxon>
        <taxon>Arthropoda</taxon>
        <taxon>Chelicerata</taxon>
        <taxon>Arachnida</taxon>
        <taxon>Araneae</taxon>
        <taxon>Araneomorphae</taxon>
        <taxon>Entelegynae</taxon>
        <taxon>Araneoidea</taxon>
        <taxon>Nephilidae</taxon>
        <taxon>Nephila</taxon>
    </lineage>
</organism>
<dbReference type="OrthoDB" id="10494775at2759"/>